<dbReference type="Gene3D" id="2.40.440.10">
    <property type="entry name" value="L,D-transpeptidase catalytic domain-like"/>
    <property type="match status" value="1"/>
</dbReference>
<name>A0A0F9U5K0_9ZZZZ</name>
<keyword evidence="8" id="KW-0961">Cell wall biogenesis/degradation</keyword>
<dbReference type="FunFam" id="2.40.440.10:FF:000002">
    <property type="entry name" value="L,D-transpeptidase ErfK/SrfK"/>
    <property type="match status" value="1"/>
</dbReference>
<evidence type="ECO:0000256" key="5">
    <source>
        <dbReference type="ARBA" id="ARBA00022801"/>
    </source>
</evidence>
<reference evidence="10" key="1">
    <citation type="journal article" date="2015" name="Nature">
        <title>Complex archaea that bridge the gap between prokaryotes and eukaryotes.</title>
        <authorList>
            <person name="Spang A."/>
            <person name="Saw J.H."/>
            <person name="Jorgensen S.L."/>
            <person name="Zaremba-Niedzwiedzka K."/>
            <person name="Martijn J."/>
            <person name="Lind A.E."/>
            <person name="van Eijk R."/>
            <person name="Schleper C."/>
            <person name="Guy L."/>
            <person name="Ettema T.J."/>
        </authorList>
    </citation>
    <scope>NUCLEOTIDE SEQUENCE</scope>
</reference>
<dbReference type="EMBL" id="LAZR01000198">
    <property type="protein sequence ID" value="KKN82572.1"/>
    <property type="molecule type" value="Genomic_DNA"/>
</dbReference>
<protein>
    <recommendedName>
        <fullName evidence="9">L,D-TPase catalytic domain-containing protein</fullName>
    </recommendedName>
</protein>
<keyword evidence="5" id="KW-0378">Hydrolase</keyword>
<keyword evidence="6" id="KW-0133">Cell shape</keyword>
<organism evidence="10">
    <name type="scientific">marine sediment metagenome</name>
    <dbReference type="NCBI Taxonomy" id="412755"/>
    <lineage>
        <taxon>unclassified sequences</taxon>
        <taxon>metagenomes</taxon>
        <taxon>ecological metagenomes</taxon>
    </lineage>
</organism>
<evidence type="ECO:0000256" key="3">
    <source>
        <dbReference type="ARBA" id="ARBA00022676"/>
    </source>
</evidence>
<dbReference type="Pfam" id="PF03734">
    <property type="entry name" value="YkuD"/>
    <property type="match status" value="1"/>
</dbReference>
<dbReference type="InterPro" id="IPR050979">
    <property type="entry name" value="LD-transpeptidase"/>
</dbReference>
<feature type="domain" description="L,D-TPase catalytic" evidence="9">
    <location>
        <begin position="85"/>
        <end position="222"/>
    </location>
</feature>
<accession>A0A0F9U5K0</accession>
<dbReference type="PANTHER" id="PTHR30582">
    <property type="entry name" value="L,D-TRANSPEPTIDASE"/>
    <property type="match status" value="1"/>
</dbReference>
<dbReference type="UniPathway" id="UPA00219"/>
<keyword evidence="3" id="KW-0328">Glycosyltransferase</keyword>
<evidence type="ECO:0000313" key="10">
    <source>
        <dbReference type="EMBL" id="KKN82572.1"/>
    </source>
</evidence>
<comment type="caution">
    <text evidence="10">The sequence shown here is derived from an EMBL/GenBank/DDBJ whole genome shotgun (WGS) entry which is preliminary data.</text>
</comment>
<dbReference type="InterPro" id="IPR005490">
    <property type="entry name" value="LD_TPept_cat_dom"/>
</dbReference>
<keyword evidence="4" id="KW-0808">Transferase</keyword>
<comment type="pathway">
    <text evidence="1">Cell wall biogenesis; peptidoglycan biosynthesis.</text>
</comment>
<keyword evidence="7" id="KW-0573">Peptidoglycan synthesis</keyword>
<dbReference type="GO" id="GO:0071555">
    <property type="term" value="P:cell wall organization"/>
    <property type="evidence" value="ECO:0007669"/>
    <property type="project" value="UniProtKB-KW"/>
</dbReference>
<dbReference type="GO" id="GO:0005576">
    <property type="term" value="C:extracellular region"/>
    <property type="evidence" value="ECO:0007669"/>
    <property type="project" value="TreeGrafter"/>
</dbReference>
<dbReference type="GO" id="GO:0008360">
    <property type="term" value="P:regulation of cell shape"/>
    <property type="evidence" value="ECO:0007669"/>
    <property type="project" value="UniProtKB-KW"/>
</dbReference>
<dbReference type="AlphaFoldDB" id="A0A0F9U5K0"/>
<dbReference type="InterPro" id="IPR038063">
    <property type="entry name" value="Transpep_catalytic_dom"/>
</dbReference>
<evidence type="ECO:0000256" key="6">
    <source>
        <dbReference type="ARBA" id="ARBA00022960"/>
    </source>
</evidence>
<gene>
    <name evidence="10" type="ORF">LCGC14_0307570</name>
</gene>
<proteinExistence type="inferred from homology"/>
<sequence length="231" mass="24660">MSGWTIAIRGSLLGAAALLSACSTTSDPSRVALGYAGSSNDDPRISRYYGGVVDQGWAIPAIQPDVVEQRNIRQVVDFDTKEPAGTIVVDPKNHFLYLVMENGKAMRYGVGVGKAGYAFSGTATIARKASWPGWTPTANMVRRDPERYGPHAGGVSGGLGNPLGARAMYLYRNGQDTLYRVHGTNEPWTIGQSVSSGCIRMVNQDVIDLEQRTPVGTRVVVLDGSQTPGSV</sequence>
<dbReference type="GO" id="GO:0071972">
    <property type="term" value="F:peptidoglycan L,D-transpeptidase activity"/>
    <property type="evidence" value="ECO:0007669"/>
    <property type="project" value="TreeGrafter"/>
</dbReference>
<evidence type="ECO:0000256" key="4">
    <source>
        <dbReference type="ARBA" id="ARBA00022679"/>
    </source>
</evidence>
<evidence type="ECO:0000256" key="1">
    <source>
        <dbReference type="ARBA" id="ARBA00004752"/>
    </source>
</evidence>
<dbReference type="PROSITE" id="PS52029">
    <property type="entry name" value="LD_TPASE"/>
    <property type="match status" value="1"/>
</dbReference>
<evidence type="ECO:0000256" key="7">
    <source>
        <dbReference type="ARBA" id="ARBA00022984"/>
    </source>
</evidence>
<dbReference type="PANTHER" id="PTHR30582:SF24">
    <property type="entry name" value="L,D-TRANSPEPTIDASE ERFK_SRFK-RELATED"/>
    <property type="match status" value="1"/>
</dbReference>
<dbReference type="GO" id="GO:0016757">
    <property type="term" value="F:glycosyltransferase activity"/>
    <property type="evidence" value="ECO:0007669"/>
    <property type="project" value="UniProtKB-KW"/>
</dbReference>
<dbReference type="CDD" id="cd16913">
    <property type="entry name" value="YkuD_like"/>
    <property type="match status" value="1"/>
</dbReference>
<dbReference type="GO" id="GO:0018104">
    <property type="term" value="P:peptidoglycan-protein cross-linking"/>
    <property type="evidence" value="ECO:0007669"/>
    <property type="project" value="TreeGrafter"/>
</dbReference>
<evidence type="ECO:0000256" key="8">
    <source>
        <dbReference type="ARBA" id="ARBA00023316"/>
    </source>
</evidence>
<evidence type="ECO:0000256" key="2">
    <source>
        <dbReference type="ARBA" id="ARBA00005992"/>
    </source>
</evidence>
<evidence type="ECO:0000259" key="9">
    <source>
        <dbReference type="PROSITE" id="PS52029"/>
    </source>
</evidence>
<dbReference type="SUPFAM" id="SSF141523">
    <property type="entry name" value="L,D-transpeptidase catalytic domain-like"/>
    <property type="match status" value="1"/>
</dbReference>
<comment type="similarity">
    <text evidence="2">Belongs to the YkuD family.</text>
</comment>